<dbReference type="InterPro" id="IPR005545">
    <property type="entry name" value="YCII"/>
</dbReference>
<organism evidence="3 4">
    <name type="scientific">Chitinimonas lacunae</name>
    <dbReference type="NCBI Taxonomy" id="1963018"/>
    <lineage>
        <taxon>Bacteria</taxon>
        <taxon>Pseudomonadati</taxon>
        <taxon>Pseudomonadota</taxon>
        <taxon>Betaproteobacteria</taxon>
        <taxon>Neisseriales</taxon>
        <taxon>Chitinibacteraceae</taxon>
        <taxon>Chitinimonas</taxon>
    </lineage>
</organism>
<dbReference type="Gene3D" id="3.30.70.1060">
    <property type="entry name" value="Dimeric alpha+beta barrel"/>
    <property type="match status" value="1"/>
</dbReference>
<keyword evidence="4" id="KW-1185">Reference proteome</keyword>
<dbReference type="EMBL" id="JBHSBU010000001">
    <property type="protein sequence ID" value="MFC4161226.1"/>
    <property type="molecule type" value="Genomic_DNA"/>
</dbReference>
<dbReference type="Pfam" id="PF03795">
    <property type="entry name" value="YCII"/>
    <property type="match status" value="1"/>
</dbReference>
<dbReference type="PANTHER" id="PTHR37828">
    <property type="entry name" value="GSR2449 PROTEIN"/>
    <property type="match status" value="1"/>
</dbReference>
<dbReference type="InterPro" id="IPR011008">
    <property type="entry name" value="Dimeric_a/b-barrel"/>
</dbReference>
<reference evidence="4" key="1">
    <citation type="journal article" date="2019" name="Int. J. Syst. Evol. Microbiol.">
        <title>The Global Catalogue of Microorganisms (GCM) 10K type strain sequencing project: providing services to taxonomists for standard genome sequencing and annotation.</title>
        <authorList>
            <consortium name="The Broad Institute Genomics Platform"/>
            <consortium name="The Broad Institute Genome Sequencing Center for Infectious Disease"/>
            <person name="Wu L."/>
            <person name="Ma J."/>
        </authorList>
    </citation>
    <scope>NUCLEOTIDE SEQUENCE [LARGE SCALE GENOMIC DNA]</scope>
    <source>
        <strain evidence="4">LMG 29894</strain>
    </source>
</reference>
<feature type="domain" description="YCII-related" evidence="2">
    <location>
        <begin position="16"/>
        <end position="82"/>
    </location>
</feature>
<accession>A0ABV8MV74</accession>
<evidence type="ECO:0000256" key="1">
    <source>
        <dbReference type="ARBA" id="ARBA00007689"/>
    </source>
</evidence>
<evidence type="ECO:0000259" key="2">
    <source>
        <dbReference type="Pfam" id="PF03795"/>
    </source>
</evidence>
<dbReference type="RefSeq" id="WP_378166924.1">
    <property type="nucleotide sequence ID" value="NZ_JBHSBU010000001.1"/>
</dbReference>
<dbReference type="Proteomes" id="UP001595791">
    <property type="component" value="Unassembled WGS sequence"/>
</dbReference>
<comment type="similarity">
    <text evidence="1">Belongs to the YciI family.</text>
</comment>
<sequence length="84" mass="9485">MPRYLVMTLRTPQFQTSVIEPHYVFLEHLRQQGQLEMAGPFSDRSGGAYLLRADSLVQARDLAFSDPLHTSGASLVTVYEWNAT</sequence>
<protein>
    <submittedName>
        <fullName evidence="3">YciI family protein</fullName>
    </submittedName>
</protein>
<name>A0ABV8MV74_9NEIS</name>
<proteinExistence type="inferred from homology"/>
<comment type="caution">
    <text evidence="3">The sequence shown here is derived from an EMBL/GenBank/DDBJ whole genome shotgun (WGS) entry which is preliminary data.</text>
</comment>
<evidence type="ECO:0000313" key="4">
    <source>
        <dbReference type="Proteomes" id="UP001595791"/>
    </source>
</evidence>
<dbReference type="PANTHER" id="PTHR37828:SF1">
    <property type="entry name" value="YCII-RELATED DOMAIN-CONTAINING PROTEIN"/>
    <property type="match status" value="1"/>
</dbReference>
<dbReference type="SUPFAM" id="SSF54909">
    <property type="entry name" value="Dimeric alpha+beta barrel"/>
    <property type="match status" value="1"/>
</dbReference>
<gene>
    <name evidence="3" type="ORF">ACFOW7_17960</name>
</gene>
<evidence type="ECO:0000313" key="3">
    <source>
        <dbReference type="EMBL" id="MFC4161226.1"/>
    </source>
</evidence>